<accession>A0A7C4Z581</accession>
<proteinExistence type="predicted"/>
<gene>
    <name evidence="2" type="ORF">ENK37_05720</name>
</gene>
<dbReference type="EMBL" id="DRPZ01000153">
    <property type="protein sequence ID" value="HGY09534.1"/>
    <property type="molecule type" value="Genomic_DNA"/>
</dbReference>
<feature type="signal peptide" evidence="1">
    <location>
        <begin position="1"/>
        <end position="16"/>
    </location>
</feature>
<organism evidence="2">
    <name type="scientific">Oceanithermus profundus</name>
    <dbReference type="NCBI Taxonomy" id="187137"/>
    <lineage>
        <taxon>Bacteria</taxon>
        <taxon>Thermotogati</taxon>
        <taxon>Deinococcota</taxon>
        <taxon>Deinococci</taxon>
        <taxon>Thermales</taxon>
        <taxon>Thermaceae</taxon>
        <taxon>Oceanithermus</taxon>
    </lineage>
</organism>
<sequence length="325" mass="34440">MRRISMLVLIAWLAVACTGTKEPPLDLLLAVGEGERVVFYPAGTEPASALGEWDVGASVQDLARPVGEARLWVLTSGELLAFPLRGAALDRAPDPLPAEERFDLGGLCSGGRLGLGERRLLVHCPQLGAWTVPLAAPALEAVDVSSDPTGTHYLLGPDDRVVRLRPSGDGFELVYPDPPGDPLEHGVDVQGAVVEIQGAWNSEGLLGIAADRGTDVVLYEWSAGASEPPVFRDPVLELTGLRGLRALPKGWLVFADSGYVLRRSGQADLRRSGDYRDVAVTPDFYAYLVGPGRLTVLDLLDPNLVAHTRTAGGQAGSVAYLPAGD</sequence>
<name>A0A7C4Z581_9DEIN</name>
<dbReference type="PROSITE" id="PS51257">
    <property type="entry name" value="PROKAR_LIPOPROTEIN"/>
    <property type="match status" value="1"/>
</dbReference>
<keyword evidence="1" id="KW-0732">Signal</keyword>
<protein>
    <recommendedName>
        <fullName evidence="3">Lipoprotein</fullName>
    </recommendedName>
</protein>
<evidence type="ECO:0008006" key="3">
    <source>
        <dbReference type="Google" id="ProtNLM"/>
    </source>
</evidence>
<comment type="caution">
    <text evidence="2">The sequence shown here is derived from an EMBL/GenBank/DDBJ whole genome shotgun (WGS) entry which is preliminary data.</text>
</comment>
<reference evidence="2" key="1">
    <citation type="journal article" date="2020" name="mSystems">
        <title>Genome- and Community-Level Interaction Insights into Carbon Utilization and Element Cycling Functions of Hydrothermarchaeota in Hydrothermal Sediment.</title>
        <authorList>
            <person name="Zhou Z."/>
            <person name="Liu Y."/>
            <person name="Xu W."/>
            <person name="Pan J."/>
            <person name="Luo Z.H."/>
            <person name="Li M."/>
        </authorList>
    </citation>
    <scope>NUCLEOTIDE SEQUENCE [LARGE SCALE GENOMIC DNA]</scope>
    <source>
        <strain evidence="2">HyVt-570</strain>
    </source>
</reference>
<dbReference type="Proteomes" id="UP000885759">
    <property type="component" value="Unassembled WGS sequence"/>
</dbReference>
<evidence type="ECO:0000256" key="1">
    <source>
        <dbReference type="SAM" id="SignalP"/>
    </source>
</evidence>
<dbReference type="AlphaFoldDB" id="A0A7C4Z581"/>
<feature type="chain" id="PRO_5028226842" description="Lipoprotein" evidence="1">
    <location>
        <begin position="17"/>
        <end position="325"/>
    </location>
</feature>
<evidence type="ECO:0000313" key="2">
    <source>
        <dbReference type="EMBL" id="HGY09534.1"/>
    </source>
</evidence>